<protein>
    <submittedName>
        <fullName evidence="5">Fungal-specific transcription factor domain-containing protein</fullName>
    </submittedName>
</protein>
<dbReference type="InterPro" id="IPR036864">
    <property type="entry name" value="Zn2-C6_fun-type_DNA-bd_sf"/>
</dbReference>
<name>A0A9P9FRD5_9HYPO</name>
<dbReference type="PROSITE" id="PS50048">
    <property type="entry name" value="ZN2_CY6_FUNGAL_2"/>
    <property type="match status" value="1"/>
</dbReference>
<dbReference type="PANTHER" id="PTHR37534">
    <property type="entry name" value="TRANSCRIPTIONAL ACTIVATOR PROTEIN UGA3"/>
    <property type="match status" value="1"/>
</dbReference>
<dbReference type="GO" id="GO:0008270">
    <property type="term" value="F:zinc ion binding"/>
    <property type="evidence" value="ECO:0007669"/>
    <property type="project" value="InterPro"/>
</dbReference>
<accession>A0A9P9FRD5</accession>
<dbReference type="Pfam" id="PF11951">
    <property type="entry name" value="Fungal_trans_2"/>
    <property type="match status" value="2"/>
</dbReference>
<dbReference type="OrthoDB" id="5386330at2759"/>
<sequence length="484" mass="53897">MARKKRPYIPKVKGCYECSQRRINCDGTRPSCSKCVSKGIACSGFDFKYRFRDGLPQAEKAAKRRNRSISFPQDCVQLETSPKPGLSRGIAKLASGHGKLPTQDLSAITQFGVDIAINVETHGRGSPSALPLIPRDFSSPSSTETEMENNLEILRDISQVASSLPSGFRLGQLEPQTEFLLTYFSNKIAPEMVVLDDDNNGWRHLILPIARTSEVMMSAVLAASAFHLSGRDARQSIADPHRLYGQAIRELQHRRDLTGCDRGAKQVVIMAIVVLLVAVMINGCSDFPIIFQMLESALDAVGGENGLLDGGELAQFSLRQIRKLRVYAAPLLSPDAGLHAMIYRADESFDCLHYYDQLHPKQSPLFKALANIRQQAFNIYLDCVLAKSANATSEAAIDRFIISVQEFPEGTPGEHILIWPVFIAASGSSTPEQQKVFEEFLERQYHRNGFFNILRALELLKRIWARTACEDWPALLPEPQVFIM</sequence>
<keyword evidence="3" id="KW-0812">Transmembrane</keyword>
<dbReference type="InterPro" id="IPR021858">
    <property type="entry name" value="Fun_TF"/>
</dbReference>
<feature type="transmembrane region" description="Helical" evidence="3">
    <location>
        <begin position="263"/>
        <end position="281"/>
    </location>
</feature>
<dbReference type="InterPro" id="IPR001138">
    <property type="entry name" value="Zn2Cys6_DnaBD"/>
</dbReference>
<dbReference type="Gene3D" id="4.10.240.10">
    <property type="entry name" value="Zn(2)-C6 fungal-type DNA-binding domain"/>
    <property type="match status" value="1"/>
</dbReference>
<dbReference type="GO" id="GO:0000981">
    <property type="term" value="F:DNA-binding transcription factor activity, RNA polymerase II-specific"/>
    <property type="evidence" value="ECO:0007669"/>
    <property type="project" value="InterPro"/>
</dbReference>
<dbReference type="Proteomes" id="UP000738349">
    <property type="component" value="Unassembled WGS sequence"/>
</dbReference>
<comment type="subcellular location">
    <subcellularLocation>
        <location evidence="1">Nucleus</location>
    </subcellularLocation>
</comment>
<dbReference type="CDD" id="cd00067">
    <property type="entry name" value="GAL4"/>
    <property type="match status" value="1"/>
</dbReference>
<dbReference type="GO" id="GO:0005634">
    <property type="term" value="C:nucleus"/>
    <property type="evidence" value="ECO:0007669"/>
    <property type="project" value="UniProtKB-SubCell"/>
</dbReference>
<dbReference type="SUPFAM" id="SSF57701">
    <property type="entry name" value="Zn2/Cys6 DNA-binding domain"/>
    <property type="match status" value="1"/>
</dbReference>
<keyword evidence="6" id="KW-1185">Reference proteome</keyword>
<evidence type="ECO:0000313" key="5">
    <source>
        <dbReference type="EMBL" id="KAH7175295.1"/>
    </source>
</evidence>
<organism evidence="5 6">
    <name type="scientific">Dactylonectria macrodidyma</name>
    <dbReference type="NCBI Taxonomy" id="307937"/>
    <lineage>
        <taxon>Eukaryota</taxon>
        <taxon>Fungi</taxon>
        <taxon>Dikarya</taxon>
        <taxon>Ascomycota</taxon>
        <taxon>Pezizomycotina</taxon>
        <taxon>Sordariomycetes</taxon>
        <taxon>Hypocreomycetidae</taxon>
        <taxon>Hypocreales</taxon>
        <taxon>Nectriaceae</taxon>
        <taxon>Dactylonectria</taxon>
    </lineage>
</organism>
<keyword evidence="2" id="KW-0539">Nucleus</keyword>
<evidence type="ECO:0000256" key="3">
    <source>
        <dbReference type="SAM" id="Phobius"/>
    </source>
</evidence>
<comment type="caution">
    <text evidence="5">The sequence shown here is derived from an EMBL/GenBank/DDBJ whole genome shotgun (WGS) entry which is preliminary data.</text>
</comment>
<gene>
    <name evidence="5" type="ORF">EDB81DRAFT_863496</name>
</gene>
<proteinExistence type="predicted"/>
<dbReference type="PROSITE" id="PS00463">
    <property type="entry name" value="ZN2_CY6_FUNGAL_1"/>
    <property type="match status" value="1"/>
</dbReference>
<evidence type="ECO:0000259" key="4">
    <source>
        <dbReference type="PROSITE" id="PS50048"/>
    </source>
</evidence>
<dbReference type="AlphaFoldDB" id="A0A9P9FRD5"/>
<dbReference type="Pfam" id="PF00172">
    <property type="entry name" value="Zn_clus"/>
    <property type="match status" value="1"/>
</dbReference>
<keyword evidence="3" id="KW-1133">Transmembrane helix</keyword>
<keyword evidence="3" id="KW-0472">Membrane</keyword>
<reference evidence="5" key="1">
    <citation type="journal article" date="2021" name="Nat. Commun.">
        <title>Genetic determinants of endophytism in the Arabidopsis root mycobiome.</title>
        <authorList>
            <person name="Mesny F."/>
            <person name="Miyauchi S."/>
            <person name="Thiergart T."/>
            <person name="Pickel B."/>
            <person name="Atanasova L."/>
            <person name="Karlsson M."/>
            <person name="Huettel B."/>
            <person name="Barry K.W."/>
            <person name="Haridas S."/>
            <person name="Chen C."/>
            <person name="Bauer D."/>
            <person name="Andreopoulos W."/>
            <person name="Pangilinan J."/>
            <person name="LaButti K."/>
            <person name="Riley R."/>
            <person name="Lipzen A."/>
            <person name="Clum A."/>
            <person name="Drula E."/>
            <person name="Henrissat B."/>
            <person name="Kohler A."/>
            <person name="Grigoriev I.V."/>
            <person name="Martin F.M."/>
            <person name="Hacquard S."/>
        </authorList>
    </citation>
    <scope>NUCLEOTIDE SEQUENCE</scope>
    <source>
        <strain evidence="5">MPI-CAGE-AT-0147</strain>
    </source>
</reference>
<evidence type="ECO:0000256" key="2">
    <source>
        <dbReference type="ARBA" id="ARBA00023242"/>
    </source>
</evidence>
<dbReference type="EMBL" id="JAGMUV010000001">
    <property type="protein sequence ID" value="KAH7175295.1"/>
    <property type="molecule type" value="Genomic_DNA"/>
</dbReference>
<evidence type="ECO:0000256" key="1">
    <source>
        <dbReference type="ARBA" id="ARBA00004123"/>
    </source>
</evidence>
<evidence type="ECO:0000313" key="6">
    <source>
        <dbReference type="Proteomes" id="UP000738349"/>
    </source>
</evidence>
<feature type="domain" description="Zn(2)-C6 fungal-type" evidence="4">
    <location>
        <begin position="14"/>
        <end position="43"/>
    </location>
</feature>
<dbReference type="PANTHER" id="PTHR37534:SF7">
    <property type="entry name" value="TRANSCRIPTIONAL ACTIVATOR PROTEIN UGA3"/>
    <property type="match status" value="1"/>
</dbReference>
<dbReference type="SMART" id="SM00066">
    <property type="entry name" value="GAL4"/>
    <property type="match status" value="1"/>
</dbReference>